<name>A0A6P2I9D3_9BURK</name>
<reference evidence="1 2" key="1">
    <citation type="submission" date="2019-09" db="EMBL/GenBank/DDBJ databases">
        <authorList>
            <person name="Depoorter E."/>
        </authorList>
    </citation>
    <scope>NUCLEOTIDE SEQUENCE [LARGE SCALE GENOMIC DNA]</scope>
    <source>
        <strain evidence="1">LMG 24065</strain>
    </source>
</reference>
<evidence type="ECO:0000313" key="1">
    <source>
        <dbReference type="EMBL" id="VWB27247.1"/>
    </source>
</evidence>
<dbReference type="Proteomes" id="UP000494125">
    <property type="component" value="Unassembled WGS sequence"/>
</dbReference>
<sequence>MSVKDGNGYAFRGRMKRRCVEHRVKDSLRPATESRGNFHWRRIVAWGNQSGAPLRNV</sequence>
<gene>
    <name evidence="1" type="ORF">BDI24065_01139</name>
</gene>
<evidence type="ECO:0000313" key="2">
    <source>
        <dbReference type="Proteomes" id="UP000494125"/>
    </source>
</evidence>
<dbReference type="AlphaFoldDB" id="A0A6P2I9D3"/>
<keyword evidence="2" id="KW-1185">Reference proteome</keyword>
<accession>A0A6P2I9D3</accession>
<organism evidence="1 2">
    <name type="scientific">Burkholderia diffusa</name>
    <dbReference type="NCBI Taxonomy" id="488732"/>
    <lineage>
        <taxon>Bacteria</taxon>
        <taxon>Pseudomonadati</taxon>
        <taxon>Pseudomonadota</taxon>
        <taxon>Betaproteobacteria</taxon>
        <taxon>Burkholderiales</taxon>
        <taxon>Burkholderiaceae</taxon>
        <taxon>Burkholderia</taxon>
        <taxon>Burkholderia cepacia complex</taxon>
    </lineage>
</organism>
<protein>
    <submittedName>
        <fullName evidence="1">Uncharacterized protein</fullName>
    </submittedName>
</protein>
<proteinExistence type="predicted"/>
<dbReference type="EMBL" id="CABVPN010000004">
    <property type="protein sequence ID" value="VWB27247.1"/>
    <property type="molecule type" value="Genomic_DNA"/>
</dbReference>